<gene>
    <name evidence="9" type="ORF">MTR67_051084</name>
</gene>
<dbReference type="EMBL" id="CP133623">
    <property type="protein sequence ID" value="WMV57699.1"/>
    <property type="molecule type" value="Genomic_DNA"/>
</dbReference>
<dbReference type="GO" id="GO:0016717">
    <property type="term" value="F:oxidoreductase activity, acting on paired donors, with oxidation of a pair of donors resulting in the reduction of molecular oxygen to two molecules of water"/>
    <property type="evidence" value="ECO:0007669"/>
    <property type="project" value="InterPro"/>
</dbReference>
<evidence type="ECO:0000256" key="6">
    <source>
        <dbReference type="SAM" id="Phobius"/>
    </source>
</evidence>
<dbReference type="CDD" id="cd03507">
    <property type="entry name" value="Delta12-FADS-like"/>
    <property type="match status" value="2"/>
</dbReference>
<feature type="transmembrane region" description="Helical" evidence="6">
    <location>
        <begin position="134"/>
        <end position="155"/>
    </location>
</feature>
<feature type="domain" description="Fatty acid desaturase" evidence="7">
    <location>
        <begin position="485"/>
        <end position="745"/>
    </location>
</feature>
<feature type="transmembrane region" description="Helical" evidence="6">
    <location>
        <begin position="98"/>
        <end position="122"/>
    </location>
</feature>
<reference evidence="9" key="1">
    <citation type="submission" date="2023-08" db="EMBL/GenBank/DDBJ databases">
        <title>A de novo genome assembly of Solanum verrucosum Schlechtendal, a Mexican diploid species geographically isolated from the other diploid A-genome species in potato relatives.</title>
        <authorList>
            <person name="Hosaka K."/>
        </authorList>
    </citation>
    <scope>NUCLEOTIDE SEQUENCE</scope>
    <source>
        <tissue evidence="9">Young leaves</tissue>
    </source>
</reference>
<evidence type="ECO:0000256" key="3">
    <source>
        <dbReference type="ARBA" id="ARBA00009295"/>
    </source>
</evidence>
<evidence type="ECO:0000256" key="2">
    <source>
        <dbReference type="ARBA" id="ARBA00005189"/>
    </source>
</evidence>
<evidence type="ECO:0000256" key="5">
    <source>
        <dbReference type="ARBA" id="ARBA00023136"/>
    </source>
</evidence>
<feature type="domain" description="Fatty acid desaturase N-terminal" evidence="8">
    <location>
        <begin position="422"/>
        <end position="463"/>
    </location>
</feature>
<feature type="transmembrane region" description="Helical" evidence="6">
    <location>
        <begin position="576"/>
        <end position="596"/>
    </location>
</feature>
<feature type="transmembrane region" description="Helical" evidence="6">
    <location>
        <begin position="242"/>
        <end position="261"/>
    </location>
</feature>
<feature type="transmembrane region" description="Helical" evidence="6">
    <location>
        <begin position="267"/>
        <end position="291"/>
    </location>
</feature>
<feature type="transmembrane region" description="Helical" evidence="6">
    <location>
        <begin position="488"/>
        <end position="505"/>
    </location>
</feature>
<evidence type="ECO:0000259" key="7">
    <source>
        <dbReference type="Pfam" id="PF00487"/>
    </source>
</evidence>
<comment type="subcellular location">
    <subcellularLocation>
        <location evidence="1">Membrane</location>
    </subcellularLocation>
</comment>
<dbReference type="Pfam" id="PF11960">
    <property type="entry name" value="DUF3474"/>
    <property type="match status" value="2"/>
</dbReference>
<comment type="pathway">
    <text evidence="2">Lipid metabolism.</text>
</comment>
<dbReference type="Proteomes" id="UP001234989">
    <property type="component" value="Chromosome 12"/>
</dbReference>
<dbReference type="Pfam" id="PF00487">
    <property type="entry name" value="FA_desaturase"/>
    <property type="match status" value="2"/>
</dbReference>
<feature type="transmembrane region" description="Helical" evidence="6">
    <location>
        <begin position="455"/>
        <end position="476"/>
    </location>
</feature>
<organism evidence="9 10">
    <name type="scientific">Solanum verrucosum</name>
    <dbReference type="NCBI Taxonomy" id="315347"/>
    <lineage>
        <taxon>Eukaryota</taxon>
        <taxon>Viridiplantae</taxon>
        <taxon>Streptophyta</taxon>
        <taxon>Embryophyta</taxon>
        <taxon>Tracheophyta</taxon>
        <taxon>Spermatophyta</taxon>
        <taxon>Magnoliopsida</taxon>
        <taxon>eudicotyledons</taxon>
        <taxon>Gunneridae</taxon>
        <taxon>Pentapetalae</taxon>
        <taxon>asterids</taxon>
        <taxon>lamiids</taxon>
        <taxon>Solanales</taxon>
        <taxon>Solanaceae</taxon>
        <taxon>Solanoideae</taxon>
        <taxon>Solaneae</taxon>
        <taxon>Solanum</taxon>
    </lineage>
</organism>
<evidence type="ECO:0000256" key="1">
    <source>
        <dbReference type="ARBA" id="ARBA00004370"/>
    </source>
</evidence>
<dbReference type="GO" id="GO:0006629">
    <property type="term" value="P:lipid metabolic process"/>
    <property type="evidence" value="ECO:0007669"/>
    <property type="project" value="InterPro"/>
</dbReference>
<dbReference type="PANTHER" id="PTHR32100">
    <property type="entry name" value="OMEGA-6 FATTY ACID DESATURASE, CHLOROPLASTIC"/>
    <property type="match status" value="1"/>
</dbReference>
<keyword evidence="5 6" id="KW-0472">Membrane</keyword>
<dbReference type="AlphaFoldDB" id="A0AAF0V5K5"/>
<keyword evidence="6" id="KW-1133">Transmembrane helix</keyword>
<evidence type="ECO:0000313" key="9">
    <source>
        <dbReference type="EMBL" id="WMV57699.1"/>
    </source>
</evidence>
<keyword evidence="6" id="KW-0812">Transmembrane</keyword>
<sequence>MVNINCCRLRIYSRRKMGGGDNMSNTTTKTEQKKNHLQRVKCSKPPFTIGDIKKAIPPHCFQRSLLRSLSYLARDLIFVCIFYYIAITYFHVLPSPYYYYYLAWPIYWIVQGCVCTGIWVIAHECGHHAFSDYPWINDTVGFILHSALLTPYFSWKYSHRRHHSNTNSLEYDENHVPKLKSQLRWYTKLYTNNSLGRLFILAFTLIAGLPLYFAINIAGRPYDRFASHYDPYSPIYNDHERLQIYISDAGVIATAYVLYRVALAQGLAWIVCIYGVPLLIVNGFIVLITFLHHTHPSLPHYDKSEWDWLRGALATVDRDYGVLTKVFHNITDTHVVHHLFSTMPHYHAMEATKVVKPLLGEYYQFDGTPIYQAMWRDLKECIYVEKEEESLNKGVYWRTKVGAGGNMSGPTTIIEQKKNPLQRVPCSKPPFTVGDIKKAIPPHCFQRSLIRSFSYLVQDLILISFFYYIATTYFHLLPPPYSYLAWPAYWIVQGCVCTGIWVIGHECGHQGFSEYQWVDDTVGLILHSALLTPYFSWKHSHRRHHSNTGSLENDEVYIPRLKSKLRWYYKYLNNPLGRVLVLAFTLTFGWPLYLLFNVSGRNYYRFACHYDPYSPIYSDRERLQIYISDVSVIGTIYVSYHVALTKGLAWLVCIYWVPLLIVNGFIVLITLLHHTHSSLPHHDSSEWHYLKGALATVDRDYGVLNKVFHNVTDTHVLHHIFPNISHYHAMEATKAIKPLLGEYYQLDDTPIFKALWRDTKECIYVEKDEGSLNKGVYWYKNKL</sequence>
<feature type="domain" description="Fatty acid desaturase N-terminal" evidence="8">
    <location>
        <begin position="27"/>
        <end position="80"/>
    </location>
</feature>
<accession>A0AAF0V5K5</accession>
<keyword evidence="10" id="KW-1185">Reference proteome</keyword>
<dbReference type="InterPro" id="IPR012171">
    <property type="entry name" value="Fatty_acid_desaturase"/>
</dbReference>
<evidence type="ECO:0000313" key="10">
    <source>
        <dbReference type="Proteomes" id="UP001234989"/>
    </source>
</evidence>
<feature type="domain" description="Fatty acid desaturase" evidence="7">
    <location>
        <begin position="103"/>
        <end position="364"/>
    </location>
</feature>
<keyword evidence="4" id="KW-0560">Oxidoreductase</keyword>
<dbReference type="GO" id="GO:0016020">
    <property type="term" value="C:membrane"/>
    <property type="evidence" value="ECO:0007669"/>
    <property type="project" value="UniProtKB-SubCell"/>
</dbReference>
<protein>
    <submittedName>
        <fullName evidence="9">Uncharacterized protein</fullName>
    </submittedName>
</protein>
<feature type="transmembrane region" description="Helical" evidence="6">
    <location>
        <begin position="648"/>
        <end position="672"/>
    </location>
</feature>
<dbReference type="InterPro" id="IPR021863">
    <property type="entry name" value="FAS_N"/>
</dbReference>
<comment type="similarity">
    <text evidence="3">Belongs to the fatty acid desaturase type 1 family.</text>
</comment>
<feature type="transmembrane region" description="Helical" evidence="6">
    <location>
        <begin position="71"/>
        <end position="92"/>
    </location>
</feature>
<evidence type="ECO:0000256" key="4">
    <source>
        <dbReference type="ARBA" id="ARBA00023002"/>
    </source>
</evidence>
<feature type="transmembrane region" description="Helical" evidence="6">
    <location>
        <begin position="195"/>
        <end position="215"/>
    </location>
</feature>
<proteinExistence type="inferred from homology"/>
<dbReference type="InterPro" id="IPR005804">
    <property type="entry name" value="FA_desaturase_dom"/>
</dbReference>
<evidence type="ECO:0000259" key="8">
    <source>
        <dbReference type="Pfam" id="PF11960"/>
    </source>
</evidence>
<name>A0AAF0V5K5_SOLVR</name>